<feature type="binding site" evidence="13">
    <location>
        <position position="35"/>
    </location>
    <ligand>
        <name>NAD(+)</name>
        <dbReference type="ChEBI" id="CHEBI:57540"/>
    </ligand>
</feature>
<proteinExistence type="inferred from homology"/>
<dbReference type="Gene3D" id="3.40.50.720">
    <property type="entry name" value="NAD(P)-binding Rossmann-like Domain"/>
    <property type="match status" value="1"/>
</dbReference>
<evidence type="ECO:0000256" key="6">
    <source>
        <dbReference type="ARBA" id="ARBA00023002"/>
    </source>
</evidence>
<dbReference type="OrthoDB" id="9790352at2"/>
<feature type="binding site" evidence="13">
    <location>
        <position position="157"/>
    </location>
    <ligand>
        <name>(S)-2,3,4,5-tetrahydrodipicolinate</name>
        <dbReference type="ChEBI" id="CHEBI:16845"/>
    </ligand>
</feature>
<dbReference type="InterPro" id="IPR023940">
    <property type="entry name" value="DHDPR_bac"/>
</dbReference>
<comment type="pathway">
    <text evidence="9 13">Amino-acid biosynthesis; L-lysine biosynthesis via DAP pathway; (S)-tetrahydrodipicolinate from L-aspartate: step 4/4.</text>
</comment>
<dbReference type="UniPathway" id="UPA00034">
    <property type="reaction ID" value="UER00018"/>
</dbReference>
<keyword evidence="3 13" id="KW-0028">Amino-acid biosynthesis</keyword>
<keyword evidence="5 13" id="KW-0220">Diaminopimelate biosynthesis</keyword>
<dbReference type="PIRSF" id="PIRSF000161">
    <property type="entry name" value="DHPR"/>
    <property type="match status" value="1"/>
</dbReference>
<dbReference type="GO" id="GO:0050661">
    <property type="term" value="F:NADP binding"/>
    <property type="evidence" value="ECO:0007669"/>
    <property type="project" value="UniProtKB-UniRule"/>
</dbReference>
<dbReference type="PROSITE" id="PS01298">
    <property type="entry name" value="DAPB"/>
    <property type="match status" value="1"/>
</dbReference>
<dbReference type="Pfam" id="PF01113">
    <property type="entry name" value="DapB_N"/>
    <property type="match status" value="1"/>
</dbReference>
<dbReference type="HAMAP" id="MF_00102">
    <property type="entry name" value="DapB"/>
    <property type="match status" value="1"/>
</dbReference>
<dbReference type="GO" id="GO:0051287">
    <property type="term" value="F:NAD binding"/>
    <property type="evidence" value="ECO:0007669"/>
    <property type="project" value="UniProtKB-UniRule"/>
</dbReference>
<dbReference type="PANTHER" id="PTHR20836:SF0">
    <property type="entry name" value="4-HYDROXY-TETRAHYDRODIPICOLINATE REDUCTASE 1, CHLOROPLASTIC-RELATED"/>
    <property type="match status" value="1"/>
</dbReference>
<comment type="caution">
    <text evidence="13">Was originally thought to be a dihydrodipicolinate reductase (DHDPR), catalyzing the conversion of dihydrodipicolinate to tetrahydrodipicolinate. However, it was shown in E.coli that the substrate of the enzymatic reaction is not dihydrodipicolinate (DHDP) but in fact (2S,4S)-4-hydroxy-2,3,4,5-tetrahydrodipicolinic acid (HTPA), the product released by the DapA-catalyzed reaction.</text>
</comment>
<feature type="binding site" evidence="13">
    <location>
        <begin position="122"/>
        <end position="125"/>
    </location>
    <ligand>
        <name>NAD(+)</name>
        <dbReference type="ChEBI" id="CHEBI:57540"/>
    </ligand>
</feature>
<dbReference type="NCBIfam" id="TIGR00036">
    <property type="entry name" value="dapB"/>
    <property type="match status" value="1"/>
</dbReference>
<evidence type="ECO:0000256" key="7">
    <source>
        <dbReference type="ARBA" id="ARBA00023027"/>
    </source>
</evidence>
<dbReference type="SUPFAM" id="SSF51735">
    <property type="entry name" value="NAD(P)-binding Rossmann-fold domains"/>
    <property type="match status" value="1"/>
</dbReference>
<dbReference type="GO" id="GO:0005829">
    <property type="term" value="C:cytosol"/>
    <property type="evidence" value="ECO:0007669"/>
    <property type="project" value="TreeGrafter"/>
</dbReference>
<sequence length="264" mass="27879">MKTHIAINGACGRMGQRLVALAAEDAALQVVAALDSPKHPRAGHDAGEVAGVPKNGVPITGEIPLSARIDCVIDFSIPAGTMAILKTCVDRKLPLVIATTGLEKEHRDQIAEAAHETAILLSPSMSLVVNVLFKLTKLTAEALAGKGFDVEIVERHHRFKKDSPSGTAVQFAKIVQDAMKQSEIVHGREGIVGERPSGEIGVHAVRAGDNVGEHTIIFSALGETMELVHKGYSRDSYARGALLAAKFLAGKPAGMYTMADVLGL</sequence>
<keyword evidence="8 13" id="KW-0457">Lysine biosynthesis</keyword>
<dbReference type="InterPro" id="IPR000846">
    <property type="entry name" value="DapB_N"/>
</dbReference>
<evidence type="ECO:0000256" key="12">
    <source>
        <dbReference type="ARBA" id="ARBA00049396"/>
    </source>
</evidence>
<feature type="domain" description="Dihydrodipicolinate reductase C-terminal" evidence="15">
    <location>
        <begin position="129"/>
        <end position="262"/>
    </location>
</feature>
<comment type="similarity">
    <text evidence="1 13">Belongs to the DapB family.</text>
</comment>
<evidence type="ECO:0000256" key="10">
    <source>
        <dbReference type="ARBA" id="ARBA00038983"/>
    </source>
</evidence>
<dbReference type="GO" id="GO:0019877">
    <property type="term" value="P:diaminopimelate biosynthetic process"/>
    <property type="evidence" value="ECO:0007669"/>
    <property type="project" value="UniProtKB-UniRule"/>
</dbReference>
<feature type="active site" description="Proton donor/acceptor" evidence="13">
    <location>
        <position position="156"/>
    </location>
</feature>
<dbReference type="Gene3D" id="3.30.360.10">
    <property type="entry name" value="Dihydrodipicolinate Reductase, domain 2"/>
    <property type="match status" value="1"/>
</dbReference>
<evidence type="ECO:0000256" key="13">
    <source>
        <dbReference type="HAMAP-Rule" id="MF_00102"/>
    </source>
</evidence>
<dbReference type="InterPro" id="IPR022663">
    <property type="entry name" value="DapB_C"/>
</dbReference>
<evidence type="ECO:0000256" key="1">
    <source>
        <dbReference type="ARBA" id="ARBA00006642"/>
    </source>
</evidence>
<comment type="catalytic activity">
    <reaction evidence="11 13">
        <text>(S)-2,3,4,5-tetrahydrodipicolinate + NADP(+) + H2O = (2S,4S)-4-hydroxy-2,3,4,5-tetrahydrodipicolinate + NADPH + H(+)</text>
        <dbReference type="Rhea" id="RHEA:35331"/>
        <dbReference type="ChEBI" id="CHEBI:15377"/>
        <dbReference type="ChEBI" id="CHEBI:15378"/>
        <dbReference type="ChEBI" id="CHEBI:16845"/>
        <dbReference type="ChEBI" id="CHEBI:57783"/>
        <dbReference type="ChEBI" id="CHEBI:58349"/>
        <dbReference type="ChEBI" id="CHEBI:67139"/>
        <dbReference type="EC" id="1.17.1.8"/>
    </reaction>
</comment>
<dbReference type="EMBL" id="CP042425">
    <property type="protein sequence ID" value="QEL13285.1"/>
    <property type="molecule type" value="Genomic_DNA"/>
</dbReference>
<name>A0A5C1A4Q2_9BACT</name>
<dbReference type="RefSeq" id="WP_149108264.1">
    <property type="nucleotide sequence ID" value="NZ_CP042425.1"/>
</dbReference>
<dbReference type="AlphaFoldDB" id="A0A5C1A4Q2"/>
<evidence type="ECO:0000256" key="2">
    <source>
        <dbReference type="ARBA" id="ARBA00022490"/>
    </source>
</evidence>
<keyword evidence="7 13" id="KW-0520">NAD</keyword>
<keyword evidence="2 13" id="KW-0963">Cytoplasm</keyword>
<dbReference type="GO" id="GO:0009089">
    <property type="term" value="P:lysine biosynthetic process via diaminopimelate"/>
    <property type="evidence" value="ECO:0007669"/>
    <property type="project" value="UniProtKB-UniRule"/>
</dbReference>
<evidence type="ECO:0000259" key="14">
    <source>
        <dbReference type="Pfam" id="PF01113"/>
    </source>
</evidence>
<keyword evidence="6 13" id="KW-0560">Oxidoreductase</keyword>
<evidence type="ECO:0000313" key="16">
    <source>
        <dbReference type="EMBL" id="QEL13285.1"/>
    </source>
</evidence>
<organism evidence="16 17">
    <name type="scientific">Limnoglobus roseus</name>
    <dbReference type="NCBI Taxonomy" id="2598579"/>
    <lineage>
        <taxon>Bacteria</taxon>
        <taxon>Pseudomonadati</taxon>
        <taxon>Planctomycetota</taxon>
        <taxon>Planctomycetia</taxon>
        <taxon>Gemmatales</taxon>
        <taxon>Gemmataceae</taxon>
        <taxon>Limnoglobus</taxon>
    </lineage>
</organism>
<gene>
    <name evidence="13" type="primary">dapB</name>
    <name evidence="16" type="ORF">PX52LOC_00139</name>
</gene>
<dbReference type="Proteomes" id="UP000324974">
    <property type="component" value="Chromosome"/>
</dbReference>
<dbReference type="PANTHER" id="PTHR20836">
    <property type="entry name" value="DIHYDRODIPICOLINATE REDUCTASE"/>
    <property type="match status" value="1"/>
</dbReference>
<comment type="catalytic activity">
    <reaction evidence="12 13">
        <text>(S)-2,3,4,5-tetrahydrodipicolinate + NAD(+) + H2O = (2S,4S)-4-hydroxy-2,3,4,5-tetrahydrodipicolinate + NADH + H(+)</text>
        <dbReference type="Rhea" id="RHEA:35323"/>
        <dbReference type="ChEBI" id="CHEBI:15377"/>
        <dbReference type="ChEBI" id="CHEBI:15378"/>
        <dbReference type="ChEBI" id="CHEBI:16845"/>
        <dbReference type="ChEBI" id="CHEBI:57540"/>
        <dbReference type="ChEBI" id="CHEBI:57945"/>
        <dbReference type="ChEBI" id="CHEBI:67139"/>
        <dbReference type="EC" id="1.17.1.8"/>
    </reaction>
</comment>
<keyword evidence="4 13" id="KW-0521">NADP</keyword>
<comment type="function">
    <text evidence="13">Catalyzes the conversion of 4-hydroxy-tetrahydrodipicolinate (HTPA) to tetrahydrodipicolinate.</text>
</comment>
<evidence type="ECO:0000259" key="15">
    <source>
        <dbReference type="Pfam" id="PF05173"/>
    </source>
</evidence>
<dbReference type="KEGG" id="lrs:PX52LOC_00139"/>
<feature type="binding site" evidence="13">
    <location>
        <begin position="98"/>
        <end position="100"/>
    </location>
    <ligand>
        <name>NAD(+)</name>
        <dbReference type="ChEBI" id="CHEBI:57540"/>
    </ligand>
</feature>
<evidence type="ECO:0000256" key="8">
    <source>
        <dbReference type="ARBA" id="ARBA00023154"/>
    </source>
</evidence>
<dbReference type="GO" id="GO:0016726">
    <property type="term" value="F:oxidoreductase activity, acting on CH or CH2 groups, NAD or NADP as acceptor"/>
    <property type="evidence" value="ECO:0007669"/>
    <property type="project" value="UniProtKB-UniRule"/>
</dbReference>
<dbReference type="Pfam" id="PF05173">
    <property type="entry name" value="DapB_C"/>
    <property type="match status" value="1"/>
</dbReference>
<comment type="subcellular location">
    <subcellularLocation>
        <location evidence="13">Cytoplasm</location>
    </subcellularLocation>
</comment>
<protein>
    <recommendedName>
        <fullName evidence="10 13">4-hydroxy-tetrahydrodipicolinate reductase</fullName>
        <shortName evidence="13">HTPA reductase</shortName>
        <ecNumber evidence="10 13">1.17.1.8</ecNumber>
    </recommendedName>
</protein>
<dbReference type="GO" id="GO:0008839">
    <property type="term" value="F:4-hydroxy-tetrahydrodipicolinate reductase"/>
    <property type="evidence" value="ECO:0007669"/>
    <property type="project" value="UniProtKB-UniRule"/>
</dbReference>
<evidence type="ECO:0000256" key="3">
    <source>
        <dbReference type="ARBA" id="ARBA00022605"/>
    </source>
</evidence>
<comment type="subunit">
    <text evidence="13">Homotetramer.</text>
</comment>
<accession>A0A5C1A4Q2</accession>
<reference evidence="17" key="1">
    <citation type="submission" date="2019-08" db="EMBL/GenBank/DDBJ databases">
        <title>Limnoglobus roseus gen. nov., sp. nov., a novel freshwater planctomycete with a giant genome from the family Gemmataceae.</title>
        <authorList>
            <person name="Kulichevskaya I.S."/>
            <person name="Naumoff D.G."/>
            <person name="Miroshnikov K."/>
            <person name="Ivanova A."/>
            <person name="Philippov D.A."/>
            <person name="Hakobyan A."/>
            <person name="Rijpstra I.C."/>
            <person name="Sinninghe Damste J.S."/>
            <person name="Liesack W."/>
            <person name="Dedysh S.N."/>
        </authorList>
    </citation>
    <scope>NUCLEOTIDE SEQUENCE [LARGE SCALE GENOMIC DNA]</scope>
    <source>
        <strain evidence="17">PX52</strain>
    </source>
</reference>
<evidence type="ECO:0000313" key="17">
    <source>
        <dbReference type="Proteomes" id="UP000324974"/>
    </source>
</evidence>
<feature type="domain" description="Dihydrodipicolinate reductase N-terminal" evidence="14">
    <location>
        <begin position="4"/>
        <end position="125"/>
    </location>
</feature>
<dbReference type="CDD" id="cd02274">
    <property type="entry name" value="DHDPR_N"/>
    <property type="match status" value="1"/>
</dbReference>
<keyword evidence="17" id="KW-1185">Reference proteome</keyword>
<feature type="binding site" evidence="13">
    <location>
        <begin position="166"/>
        <end position="167"/>
    </location>
    <ligand>
        <name>(S)-2,3,4,5-tetrahydrodipicolinate</name>
        <dbReference type="ChEBI" id="CHEBI:16845"/>
    </ligand>
</feature>
<evidence type="ECO:0000256" key="11">
    <source>
        <dbReference type="ARBA" id="ARBA00049080"/>
    </source>
</evidence>
<feature type="active site" description="Proton donor" evidence="13">
    <location>
        <position position="160"/>
    </location>
</feature>
<dbReference type="InterPro" id="IPR022664">
    <property type="entry name" value="DapB_N_CS"/>
</dbReference>
<feature type="binding site" evidence="13">
    <location>
        <begin position="9"/>
        <end position="14"/>
    </location>
    <ligand>
        <name>NAD(+)</name>
        <dbReference type="ChEBI" id="CHEBI:57540"/>
    </ligand>
</feature>
<dbReference type="EC" id="1.17.1.8" evidence="10 13"/>
<dbReference type="SUPFAM" id="SSF55347">
    <property type="entry name" value="Glyceraldehyde-3-phosphate dehydrogenase-like, C-terminal domain"/>
    <property type="match status" value="1"/>
</dbReference>
<evidence type="ECO:0000256" key="4">
    <source>
        <dbReference type="ARBA" id="ARBA00022857"/>
    </source>
</evidence>
<evidence type="ECO:0000256" key="5">
    <source>
        <dbReference type="ARBA" id="ARBA00022915"/>
    </source>
</evidence>
<dbReference type="InterPro" id="IPR036291">
    <property type="entry name" value="NAD(P)-bd_dom_sf"/>
</dbReference>
<comment type="caution">
    <text evidence="13">Lacks conserved residue(s) required for the propagation of feature annotation.</text>
</comment>
<evidence type="ECO:0000256" key="9">
    <source>
        <dbReference type="ARBA" id="ARBA00037922"/>
    </source>
</evidence>